<evidence type="ECO:0000256" key="1">
    <source>
        <dbReference type="SAM" id="Phobius"/>
    </source>
</evidence>
<gene>
    <name evidence="2" type="ORF">DJ013_22050</name>
</gene>
<accession>A0A2Z4GIL8</accession>
<keyword evidence="3" id="KW-1185">Reference proteome</keyword>
<keyword evidence="1" id="KW-0812">Transmembrane</keyword>
<evidence type="ECO:0000313" key="3">
    <source>
        <dbReference type="Proteomes" id="UP000249873"/>
    </source>
</evidence>
<organism evidence="2 3">
    <name type="scientific">Arcticibacterium luteifluviistationis</name>
    <dbReference type="NCBI Taxonomy" id="1784714"/>
    <lineage>
        <taxon>Bacteria</taxon>
        <taxon>Pseudomonadati</taxon>
        <taxon>Bacteroidota</taxon>
        <taxon>Cytophagia</taxon>
        <taxon>Cytophagales</taxon>
        <taxon>Leadbetterellaceae</taxon>
        <taxon>Arcticibacterium</taxon>
    </lineage>
</organism>
<dbReference type="EMBL" id="CP029480">
    <property type="protein sequence ID" value="AWW00724.1"/>
    <property type="molecule type" value="Genomic_DNA"/>
</dbReference>
<sequence>MKKSKRRKILNEQKMWKGRFQLVRIAVQVAMYIVTFISLLTFFISKGLLNKDFDIREIIPLFCPL</sequence>
<keyword evidence="1" id="KW-1133">Transmembrane helix</keyword>
<protein>
    <submittedName>
        <fullName evidence="2">Uncharacterized protein</fullName>
    </submittedName>
</protein>
<evidence type="ECO:0000313" key="2">
    <source>
        <dbReference type="EMBL" id="AWW00724.1"/>
    </source>
</evidence>
<feature type="transmembrane region" description="Helical" evidence="1">
    <location>
        <begin position="21"/>
        <end position="44"/>
    </location>
</feature>
<proteinExistence type="predicted"/>
<name>A0A2Z4GIL8_9BACT</name>
<dbReference type="Proteomes" id="UP000249873">
    <property type="component" value="Chromosome"/>
</dbReference>
<dbReference type="KEGG" id="als:DJ013_22050"/>
<reference evidence="2 3" key="1">
    <citation type="submission" date="2018-05" db="EMBL/GenBank/DDBJ databases">
        <title>Complete genome sequence of Arcticibacterium luteifluviistationis SM1504T, a cytophagaceae bacterium isolated from Arctic surface seawater.</title>
        <authorList>
            <person name="Li Y."/>
            <person name="Qin Q.-L."/>
        </authorList>
    </citation>
    <scope>NUCLEOTIDE SEQUENCE [LARGE SCALE GENOMIC DNA]</scope>
    <source>
        <strain evidence="2 3">SM1504</strain>
    </source>
</reference>
<dbReference type="AlphaFoldDB" id="A0A2Z4GIL8"/>
<keyword evidence="1" id="KW-0472">Membrane</keyword>